<feature type="region of interest" description="Disordered" evidence="2">
    <location>
        <begin position="1"/>
        <end position="20"/>
    </location>
</feature>
<dbReference type="AlphaFoldDB" id="A0A6J7FYS6"/>
<accession>A0A6J7FYS6</accession>
<evidence type="ECO:0000256" key="1">
    <source>
        <dbReference type="SAM" id="Coils"/>
    </source>
</evidence>
<keyword evidence="1" id="KW-0175">Coiled coil</keyword>
<feature type="compositionally biased region" description="Basic and acidic residues" evidence="2">
    <location>
        <begin position="9"/>
        <end position="20"/>
    </location>
</feature>
<organism evidence="3">
    <name type="scientific">freshwater metagenome</name>
    <dbReference type="NCBI Taxonomy" id="449393"/>
    <lineage>
        <taxon>unclassified sequences</taxon>
        <taxon>metagenomes</taxon>
        <taxon>ecological metagenomes</taxon>
    </lineage>
</organism>
<feature type="coiled-coil region" evidence="1">
    <location>
        <begin position="23"/>
        <end position="78"/>
    </location>
</feature>
<name>A0A6J7FYS6_9ZZZZ</name>
<sequence length="87" mass="10047">MSPASLPHEQFHAVDARPLRPREDELQRQLIDLQREVAELRTQRRRDMATARGLGEALQAIRSGAMALRAENEDLRRQLAAREPRPR</sequence>
<proteinExistence type="predicted"/>
<dbReference type="EMBL" id="CAFBMK010000020">
    <property type="protein sequence ID" value="CAB4901122.1"/>
    <property type="molecule type" value="Genomic_DNA"/>
</dbReference>
<gene>
    <name evidence="3" type="ORF">UFOPK3564_00578</name>
</gene>
<reference evidence="3" key="1">
    <citation type="submission" date="2020-05" db="EMBL/GenBank/DDBJ databases">
        <authorList>
            <person name="Chiriac C."/>
            <person name="Salcher M."/>
            <person name="Ghai R."/>
            <person name="Kavagutti S V."/>
        </authorList>
    </citation>
    <scope>NUCLEOTIDE SEQUENCE</scope>
</reference>
<evidence type="ECO:0000256" key="2">
    <source>
        <dbReference type="SAM" id="MobiDB-lite"/>
    </source>
</evidence>
<evidence type="ECO:0000313" key="3">
    <source>
        <dbReference type="EMBL" id="CAB4901122.1"/>
    </source>
</evidence>
<protein>
    <submittedName>
        <fullName evidence="3">Unannotated protein</fullName>
    </submittedName>
</protein>